<gene>
    <name evidence="6" type="ORF">BWK73_37260</name>
</gene>
<dbReference type="InterPro" id="IPR015919">
    <property type="entry name" value="Cadherin-like_sf"/>
</dbReference>
<feature type="region of interest" description="Disordered" evidence="3">
    <location>
        <begin position="1657"/>
        <end position="1764"/>
    </location>
</feature>
<feature type="compositionally biased region" description="Low complexity" evidence="3">
    <location>
        <begin position="1742"/>
        <end position="1764"/>
    </location>
</feature>
<dbReference type="SUPFAM" id="SSF117074">
    <property type="entry name" value="Hypothetical protein PA1324"/>
    <property type="match status" value="1"/>
</dbReference>
<keyword evidence="1" id="KW-0812">Transmembrane</keyword>
<feature type="domain" description="Cadherin" evidence="5">
    <location>
        <begin position="1264"/>
        <end position="1353"/>
    </location>
</feature>
<dbReference type="Pfam" id="PF00028">
    <property type="entry name" value="Cadherin"/>
    <property type="match status" value="2"/>
</dbReference>
<feature type="domain" description="Cadherin" evidence="5">
    <location>
        <begin position="1577"/>
        <end position="1665"/>
    </location>
</feature>
<feature type="domain" description="Cadherin" evidence="5">
    <location>
        <begin position="1464"/>
        <end position="1557"/>
    </location>
</feature>
<feature type="domain" description="Cadherin" evidence="5">
    <location>
        <begin position="1345"/>
        <end position="1452"/>
    </location>
</feature>
<feature type="signal peptide" evidence="4">
    <location>
        <begin position="1"/>
        <end position="22"/>
    </location>
</feature>
<evidence type="ECO:0000256" key="2">
    <source>
        <dbReference type="ARBA" id="ARBA00022989"/>
    </source>
</evidence>
<dbReference type="CDD" id="cd11304">
    <property type="entry name" value="Cadherin_repeat"/>
    <property type="match status" value="5"/>
</dbReference>
<dbReference type="SUPFAM" id="SSF103647">
    <property type="entry name" value="TSP type-3 repeat"/>
    <property type="match status" value="2"/>
</dbReference>
<proteinExistence type="predicted"/>
<accession>A0A1Y1QEY7</accession>
<dbReference type="GO" id="GO:0005509">
    <property type="term" value="F:calcium ion binding"/>
    <property type="evidence" value="ECO:0007669"/>
    <property type="project" value="InterPro"/>
</dbReference>
<feature type="compositionally biased region" description="Basic and acidic residues" evidence="3">
    <location>
        <begin position="2002"/>
        <end position="2018"/>
    </location>
</feature>
<feature type="domain" description="Cadherin" evidence="5">
    <location>
        <begin position="1823"/>
        <end position="1937"/>
    </location>
</feature>
<dbReference type="EMBL" id="MTEJ01000357">
    <property type="protein sequence ID" value="OQX04121.1"/>
    <property type="molecule type" value="Genomic_DNA"/>
</dbReference>
<evidence type="ECO:0000313" key="6">
    <source>
        <dbReference type="EMBL" id="OQX04121.1"/>
    </source>
</evidence>
<evidence type="ECO:0000256" key="1">
    <source>
        <dbReference type="ARBA" id="ARBA00022692"/>
    </source>
</evidence>
<dbReference type="Proteomes" id="UP000192491">
    <property type="component" value="Unassembled WGS sequence"/>
</dbReference>
<name>A0A1Y1QEY7_9GAMM</name>
<feature type="region of interest" description="Disordered" evidence="3">
    <location>
        <begin position="1172"/>
        <end position="1225"/>
    </location>
</feature>
<dbReference type="GO" id="GO:0005886">
    <property type="term" value="C:plasma membrane"/>
    <property type="evidence" value="ECO:0007669"/>
    <property type="project" value="UniProtKB-SubCell"/>
</dbReference>
<sequence length="2300" mass="242351">MKLTARLFLLGLLLTVGNVAYAQPALDLGYFGPGIVDGSAPFNTDGGCATPTSLANPGDDCGENNKQVRNQDTVAHVWSITANSFDLGQTTVDNITLEQTLHPAGGAAIEFERIPVACTPIGGGGDLPVSKIVKDSPNPGDVTITCNLGSFTEGQQKSFNTSVKVLGASPNGSSYTSDQKIYAKDASGTDTATGKTMPTSEAITISSAPRYDLMHSITSTQGFYSRDISTQNVGHGSEKGYITYMMVRVATDRKTGVESIVQPISFQQTFNVTKSDGVTPYPLEYHILQCMQQSSGWGGEVWGNETYHAASDWFSKTHAVIDSGKCTTTRANPADETSPYTFTLTDADLSGRRYPDKTVYGGQDLSAGPYYVINHRVQVFIPFRAIDMSDGVMNNQGSVKVDSLVSGFDPQGVSGTSNYGTDVEPGHDGVLMADSSRSNNRLGTTTYDLTVGGSFKFYTMGRDTDGGWSYTALPGQTPWHGGEAEVFPSNAYIQTVHFHNSGALPLHNPERCTVYDNTVSKLVTRDKIGASADGVYAYMGTAGGIDASKYVVEYGHVDLSGDDPLDGNHDGTADYSITSGRYKGDWSKQRATRCEDSTAVGGWFTDPTAVPGGIDAVNMVRGRLKDPGVDAFEAGQYSFMITPLAARETFNGGPHAGKDIPNGTVLAGFGAARADEWNTGSGVGQWTTRGYIPEPESGDYDGDRVTLSRVQMRLDSESVLPLAVPGASASTLAGKPIIWKTSVAVQSLLADTARNVRIYQTLPALAAYNAACTTSTSGGTPPSLIEYNTGRDGTPAAGQTRLIWNLGDVTSGTIIPPRIVCTNSDPLAPNNSSVINYSEAQADNIIRSKNHYDEHTIKLEQTGAIQISQKVDMPLDDMNDDQVLSLAWANFAAAYTVDAPTVIQVLPYMSGGGDGAGLSARSPASSFHGTLTLTAAPTITWKDGSVPGGSDPSPTLGTWYYTADAPETIQYDPDTNSSTWCTEAQFGSGACPADFAAVTGLKFMSNYALEKDGNPRQGMTASFSVQAGNPSDASAVDANKAGDGYTYRFTMDSTSLPASQFLRSNNVWVQVAAYSLGDLVYGDFAGDGKFDVGTDFTVPDGVTLELYNATTNALVSTTTTGTVGAGRYLFPLLSAGDYYVQIPASEFQAGGKLVGWKTSAIVAGALEDNDKNETIDQHGTSSDPATQGVKTGKITLSANPPPPGGVPTGNEPLGDNSGGITDTTGDDFSNLTLDIGLKPPFPMIGITSADKVTVPENTSSVVLDVETAGGSGAPTFSFVGGADIALFTLDPATGEIRFNSVPNHETPTDADGNNTYLLQVKATDNAGLSSTMTVTITVSNLPPVITSINTATFPENGTGTALTVAANDPNGAGSAGLTYHLQPVFDSAVFSIDPVSGKITFNNPPDYEAPQDSNGDNAYILMTQVCDSGNLCTEQVEVIVVTNVVESNPPVIIATSMKAPENQTFVTTVYAADPDAGNTLTFSIKGGADAALFQIDPSSGVLTFKTAPDFEKPADANTDNAYELIVSVWDNTAVDHTAEQALKVTVLDIQENTAPTITSDGAGDTASLTQPETQLTVTTVVATDADADETLIYSISGGADAALFQIDPITGKLSFKTAQKYAESGDNTYEVSVKVIDAHSGSDTQTLTITLLNDTDRDGLANPTDADMDGDGIPNTTEGTTDLDGDGIPNQLDLDSDGDGIPDNIEAQTTAGYKPPVGTDTDKDGVDDAYGTGLVPVDTDTDTTADYLDTNSDNATNSDANDTTEAGLTLTGIDADKDGLDDAVDTDDAVFGTVNAGITNPLATYPKLDTEVNWRIANLPPAFLSPTTVNFKENRVDPVLDVQTQDDHDAEPTGITYSIKGGVDAALFTLDPKTGVLQFKAVPDYEQPLDSDTNNIYLLQVQACDVETVCTTQDISITVLNIDESSDTDGDGLLDIFEKNGEVETDTDGDGKPDWLDTDDDNDGILTAYEKPDTNADGKPDDALDTDGDGKPNYLDNDDDGDSKPTADEKADRNKDGNPADAYDADADNIPSYLDPTEVSTVVLHVRGFLQGAYNATEGLMRDDLRKQGLIPSAQPYTETLTSLGYTGTETAAPAVLAATGKDAPVDWVVVELRNKTTPKTIVTRVAALLQRDGDVADPLSNEAKLLIPNVVEGQYYVSLRHRNHLGVTTKDALLLSPTLTVVDFTLPTQTVMGNHARLLGTDIAMLWAGEANNSDSIIANGPGNDTNVVLGAVLMHPSNLLSNSNFRLQGYYATDLSMDGISLYSGPGNDINLLLGNVLLHPGNGLTAANYIITGSIPK</sequence>
<dbReference type="PANTHER" id="PTHR24026:SF126">
    <property type="entry name" value="PROTOCADHERIN FAT 4"/>
    <property type="match status" value="1"/>
</dbReference>
<dbReference type="InterPro" id="IPR002126">
    <property type="entry name" value="Cadherin-like_dom"/>
</dbReference>
<feature type="chain" id="PRO_5012327310" description="Cadherin domain-containing protein" evidence="4">
    <location>
        <begin position="23"/>
        <end position="2300"/>
    </location>
</feature>
<comment type="caution">
    <text evidence="6">The sequence shown here is derived from an EMBL/GenBank/DDBJ whole genome shotgun (WGS) entry which is preliminary data.</text>
</comment>
<evidence type="ECO:0000256" key="3">
    <source>
        <dbReference type="SAM" id="MobiDB-lite"/>
    </source>
</evidence>
<feature type="compositionally biased region" description="Polar residues" evidence="3">
    <location>
        <begin position="1177"/>
        <end position="1198"/>
    </location>
</feature>
<evidence type="ECO:0000259" key="5">
    <source>
        <dbReference type="PROSITE" id="PS50268"/>
    </source>
</evidence>
<protein>
    <recommendedName>
        <fullName evidence="5">Cadherin domain-containing protein</fullName>
    </recommendedName>
</protein>
<keyword evidence="4" id="KW-0732">Signal</keyword>
<dbReference type="SMART" id="SM00112">
    <property type="entry name" value="CA"/>
    <property type="match status" value="5"/>
</dbReference>
<keyword evidence="2" id="KW-0472">Membrane</keyword>
<dbReference type="Gene3D" id="2.60.40.60">
    <property type="entry name" value="Cadherins"/>
    <property type="match status" value="5"/>
</dbReference>
<dbReference type="PROSITE" id="PS50268">
    <property type="entry name" value="CADHERIN_2"/>
    <property type="match status" value="5"/>
</dbReference>
<dbReference type="Gene3D" id="4.10.1080.10">
    <property type="entry name" value="TSP type-3 repeat"/>
    <property type="match status" value="1"/>
</dbReference>
<organism evidence="6 7">
    <name type="scientific">Thiothrix lacustris</name>
    <dbReference type="NCBI Taxonomy" id="525917"/>
    <lineage>
        <taxon>Bacteria</taxon>
        <taxon>Pseudomonadati</taxon>
        <taxon>Pseudomonadota</taxon>
        <taxon>Gammaproteobacteria</taxon>
        <taxon>Thiotrichales</taxon>
        <taxon>Thiotrichaceae</taxon>
        <taxon>Thiothrix</taxon>
    </lineage>
</organism>
<feature type="region of interest" description="Disordered" evidence="3">
    <location>
        <begin position="1941"/>
        <end position="2029"/>
    </location>
</feature>
<evidence type="ECO:0000256" key="4">
    <source>
        <dbReference type="SAM" id="SignalP"/>
    </source>
</evidence>
<dbReference type="SUPFAM" id="SSF49313">
    <property type="entry name" value="Cadherin-like"/>
    <property type="match status" value="5"/>
</dbReference>
<keyword evidence="2" id="KW-1133">Transmembrane helix</keyword>
<dbReference type="InterPro" id="IPR028974">
    <property type="entry name" value="TSP_type-3_rpt"/>
</dbReference>
<dbReference type="PANTHER" id="PTHR24026">
    <property type="entry name" value="FAT ATYPICAL CADHERIN-RELATED"/>
    <property type="match status" value="1"/>
</dbReference>
<dbReference type="GO" id="GO:0007156">
    <property type="term" value="P:homophilic cell adhesion via plasma membrane adhesion molecules"/>
    <property type="evidence" value="ECO:0007669"/>
    <property type="project" value="InterPro"/>
</dbReference>
<evidence type="ECO:0000313" key="7">
    <source>
        <dbReference type="Proteomes" id="UP000192491"/>
    </source>
</evidence>
<reference evidence="6 7" key="1">
    <citation type="submission" date="2017-01" db="EMBL/GenBank/DDBJ databases">
        <title>Novel large sulfur bacteria in the metagenomes of groundwater-fed chemosynthetic microbial mats in the Lake Huron basin.</title>
        <authorList>
            <person name="Sharrar A.M."/>
            <person name="Flood B.E."/>
            <person name="Bailey J.V."/>
            <person name="Jones D.S."/>
            <person name="Biddanda B."/>
            <person name="Ruberg S.A."/>
            <person name="Marcus D.N."/>
            <person name="Dick G.J."/>
        </authorList>
    </citation>
    <scope>NUCLEOTIDE SEQUENCE [LARGE SCALE GENOMIC DNA]</scope>
    <source>
        <strain evidence="6">A8</strain>
    </source>
</reference>
<feature type="compositionally biased region" description="Basic and acidic residues" evidence="3">
    <location>
        <begin position="1970"/>
        <end position="1982"/>
    </location>
</feature>